<dbReference type="GO" id="GO:0060271">
    <property type="term" value="P:cilium assembly"/>
    <property type="evidence" value="ECO:0007669"/>
    <property type="project" value="TreeGrafter"/>
</dbReference>
<feature type="region of interest" description="Disordered" evidence="10">
    <location>
        <begin position="577"/>
        <end position="634"/>
    </location>
</feature>
<feature type="coiled-coil region" evidence="9">
    <location>
        <begin position="877"/>
        <end position="932"/>
    </location>
</feature>
<dbReference type="GO" id="GO:0005654">
    <property type="term" value="C:nucleoplasm"/>
    <property type="evidence" value="ECO:0007669"/>
    <property type="project" value="TreeGrafter"/>
</dbReference>
<keyword evidence="8" id="KW-0206">Cytoskeleton</keyword>
<evidence type="ECO:0000256" key="3">
    <source>
        <dbReference type="ARBA" id="ARBA00021406"/>
    </source>
</evidence>
<dbReference type="Proteomes" id="UP000823561">
    <property type="component" value="Chromosome 13"/>
</dbReference>
<feature type="compositionally biased region" description="Gly residues" evidence="10">
    <location>
        <begin position="606"/>
        <end position="616"/>
    </location>
</feature>
<feature type="compositionally biased region" description="Acidic residues" evidence="10">
    <location>
        <begin position="1052"/>
        <end position="1061"/>
    </location>
</feature>
<feature type="compositionally biased region" description="Low complexity" evidence="10">
    <location>
        <begin position="263"/>
        <end position="274"/>
    </location>
</feature>
<evidence type="ECO:0000256" key="4">
    <source>
        <dbReference type="ARBA" id="ARBA00022490"/>
    </source>
</evidence>
<feature type="region of interest" description="Disordered" evidence="10">
    <location>
        <begin position="1037"/>
        <end position="1066"/>
    </location>
</feature>
<reference evidence="11" key="1">
    <citation type="submission" date="2020-10" db="EMBL/GenBank/DDBJ databases">
        <title>Chromosome-scale genome assembly of the Allis shad, Alosa alosa.</title>
        <authorList>
            <person name="Margot Z."/>
            <person name="Christophe K."/>
            <person name="Cabau C."/>
            <person name="Louis A."/>
            <person name="Berthelot C."/>
            <person name="Parey E."/>
            <person name="Roest Crollius H."/>
            <person name="Montfort J."/>
            <person name="Robinson-Rechavi M."/>
            <person name="Bucao C."/>
            <person name="Bouchez O."/>
            <person name="Gislard M."/>
            <person name="Lluch J."/>
            <person name="Milhes M."/>
            <person name="Lampietro C."/>
            <person name="Lopez Roques C."/>
            <person name="Donnadieu C."/>
            <person name="Braasch I."/>
            <person name="Desvignes T."/>
            <person name="Postlethwait J."/>
            <person name="Bobe J."/>
            <person name="Guiguen Y."/>
        </authorList>
    </citation>
    <scope>NUCLEOTIDE SEQUENCE</scope>
    <source>
        <strain evidence="11">M-15738</strain>
        <tissue evidence="11">Blood</tissue>
    </source>
</reference>
<organism evidence="11 12">
    <name type="scientific">Alosa alosa</name>
    <name type="common">allis shad</name>
    <dbReference type="NCBI Taxonomy" id="278164"/>
    <lineage>
        <taxon>Eukaryota</taxon>
        <taxon>Metazoa</taxon>
        <taxon>Chordata</taxon>
        <taxon>Craniata</taxon>
        <taxon>Vertebrata</taxon>
        <taxon>Euteleostomi</taxon>
        <taxon>Actinopterygii</taxon>
        <taxon>Neopterygii</taxon>
        <taxon>Teleostei</taxon>
        <taxon>Clupei</taxon>
        <taxon>Clupeiformes</taxon>
        <taxon>Clupeoidei</taxon>
        <taxon>Clupeidae</taxon>
        <taxon>Alosa</taxon>
    </lineage>
</organism>
<feature type="compositionally biased region" description="Basic and acidic residues" evidence="10">
    <location>
        <begin position="232"/>
        <end position="243"/>
    </location>
</feature>
<protein>
    <recommendedName>
        <fullName evidence="3">Centrosomal protein of 162 kDa</fullName>
    </recommendedName>
</protein>
<name>A0AAV6G8N8_9TELE</name>
<feature type="compositionally biased region" description="Basic and acidic residues" evidence="10">
    <location>
        <begin position="582"/>
        <end position="591"/>
    </location>
</feature>
<evidence type="ECO:0000256" key="1">
    <source>
        <dbReference type="ARBA" id="ARBA00004114"/>
    </source>
</evidence>
<evidence type="ECO:0000256" key="10">
    <source>
        <dbReference type="SAM" id="MobiDB-lite"/>
    </source>
</evidence>
<proteinExistence type="inferred from homology"/>
<dbReference type="EMBL" id="JADWDJ010000013">
    <property type="protein sequence ID" value="KAG5271493.1"/>
    <property type="molecule type" value="Genomic_DNA"/>
</dbReference>
<keyword evidence="5" id="KW-0493">Microtubule</keyword>
<evidence type="ECO:0000256" key="2">
    <source>
        <dbReference type="ARBA" id="ARBA00009485"/>
    </source>
</evidence>
<feature type="compositionally biased region" description="Low complexity" evidence="10">
    <location>
        <begin position="398"/>
        <end position="407"/>
    </location>
</feature>
<feature type="region of interest" description="Disordered" evidence="10">
    <location>
        <begin position="23"/>
        <end position="159"/>
    </location>
</feature>
<dbReference type="PANTHER" id="PTHR34031">
    <property type="entry name" value="CENTROSOMAL PROTEIN OF 162 KDA"/>
    <property type="match status" value="1"/>
</dbReference>
<feature type="coiled-coil region" evidence="9">
    <location>
        <begin position="701"/>
        <end position="742"/>
    </location>
</feature>
<feature type="region of interest" description="Disordered" evidence="10">
    <location>
        <begin position="955"/>
        <end position="988"/>
    </location>
</feature>
<feature type="compositionally biased region" description="Basic and acidic residues" evidence="10">
    <location>
        <begin position="324"/>
        <end position="334"/>
    </location>
</feature>
<evidence type="ECO:0000256" key="8">
    <source>
        <dbReference type="ARBA" id="ARBA00023212"/>
    </source>
</evidence>
<dbReference type="PANTHER" id="PTHR34031:SF1">
    <property type="entry name" value="CENTROSOMAL PROTEIN OF 162 KDA"/>
    <property type="match status" value="1"/>
</dbReference>
<keyword evidence="12" id="KW-1185">Reference proteome</keyword>
<evidence type="ECO:0000256" key="5">
    <source>
        <dbReference type="ARBA" id="ARBA00022701"/>
    </source>
</evidence>
<feature type="region of interest" description="Disordered" evidence="10">
    <location>
        <begin position="173"/>
        <end position="537"/>
    </location>
</feature>
<evidence type="ECO:0000313" key="12">
    <source>
        <dbReference type="Proteomes" id="UP000823561"/>
    </source>
</evidence>
<gene>
    <name evidence="11" type="ORF">AALO_G00180450</name>
</gene>
<feature type="compositionally biased region" description="Polar residues" evidence="10">
    <location>
        <begin position="684"/>
        <end position="694"/>
    </location>
</feature>
<feature type="coiled-coil region" evidence="9">
    <location>
        <begin position="1333"/>
        <end position="1388"/>
    </location>
</feature>
<feature type="compositionally biased region" description="Low complexity" evidence="10">
    <location>
        <begin position="494"/>
        <end position="505"/>
    </location>
</feature>
<evidence type="ECO:0000256" key="6">
    <source>
        <dbReference type="ARBA" id="ARBA00022794"/>
    </source>
</evidence>
<comment type="similarity">
    <text evidence="2">Belongs to the CEP162 family.</text>
</comment>
<accession>A0AAV6G8N8</accession>
<keyword evidence="4" id="KW-0963">Cytoplasm</keyword>
<evidence type="ECO:0000256" key="9">
    <source>
        <dbReference type="SAM" id="Coils"/>
    </source>
</evidence>
<feature type="region of interest" description="Disordered" evidence="10">
    <location>
        <begin position="678"/>
        <end position="699"/>
    </location>
</feature>
<feature type="compositionally biased region" description="Acidic residues" evidence="10">
    <location>
        <begin position="222"/>
        <end position="231"/>
    </location>
</feature>
<keyword evidence="7 9" id="KW-0175">Coiled coil</keyword>
<feature type="compositionally biased region" description="Basic and acidic residues" evidence="10">
    <location>
        <begin position="280"/>
        <end position="294"/>
    </location>
</feature>
<feature type="compositionally biased region" description="Low complexity" evidence="10">
    <location>
        <begin position="180"/>
        <end position="189"/>
    </location>
</feature>
<evidence type="ECO:0000256" key="7">
    <source>
        <dbReference type="ARBA" id="ARBA00023054"/>
    </source>
</evidence>
<feature type="compositionally biased region" description="Basic and acidic residues" evidence="10">
    <location>
        <begin position="960"/>
        <end position="978"/>
    </location>
</feature>
<dbReference type="InterPro" id="IPR038774">
    <property type="entry name" value="CEP162-like"/>
</dbReference>
<feature type="coiled-coil region" evidence="9">
    <location>
        <begin position="782"/>
        <end position="823"/>
    </location>
</feature>
<feature type="compositionally biased region" description="Basic and acidic residues" evidence="10">
    <location>
        <begin position="447"/>
        <end position="465"/>
    </location>
</feature>
<feature type="coiled-coil region" evidence="9">
    <location>
        <begin position="1130"/>
        <end position="1164"/>
    </location>
</feature>
<feature type="region of interest" description="Disordered" evidence="10">
    <location>
        <begin position="1096"/>
        <end position="1126"/>
    </location>
</feature>
<evidence type="ECO:0000313" key="11">
    <source>
        <dbReference type="EMBL" id="KAG5271493.1"/>
    </source>
</evidence>
<keyword evidence="6" id="KW-0970">Cilium biogenesis/degradation</keyword>
<dbReference type="GO" id="GO:0005879">
    <property type="term" value="C:axonemal microtubule"/>
    <property type="evidence" value="ECO:0007669"/>
    <property type="project" value="TreeGrafter"/>
</dbReference>
<feature type="compositionally biased region" description="Basic and acidic residues" evidence="10">
    <location>
        <begin position="411"/>
        <end position="428"/>
    </location>
</feature>
<feature type="compositionally biased region" description="Basic and acidic residues" evidence="10">
    <location>
        <begin position="190"/>
        <end position="213"/>
    </location>
</feature>
<feature type="coiled-coil region" evidence="9">
    <location>
        <begin position="1218"/>
        <end position="1263"/>
    </location>
</feature>
<dbReference type="GO" id="GO:0005814">
    <property type="term" value="C:centriole"/>
    <property type="evidence" value="ECO:0007669"/>
    <property type="project" value="UniProtKB-SubCell"/>
</dbReference>
<comment type="subcellular location">
    <subcellularLocation>
        <location evidence="1">Cytoplasm</location>
        <location evidence="1">Cytoskeleton</location>
        <location evidence="1">Microtubule organizing center</location>
        <location evidence="1">Centrosome</location>
        <location evidence="1">Centriole</location>
    </subcellularLocation>
</comment>
<sequence length="1451" mass="163376">MSRRLTKEELDLQFEQFLKESVSDDSVELGSKVPSVLDSLGKPPPPRAERQKTTPARPWWQDDDNDDFGLLGPGRTFRKSLRKSQPIQEEDEEKPLRQASGDEEGELGVAERSAIGFFSRDSLEPDDSVMASGPVDVASHSGLDTLEEEEEEERRRFFARLEGGANSTIDYSRLNRELESTGSTLTTLLRRTEVPEDLKEEENKLFKPCEPEKVSPGSSADYSEDFDEDEVSERQKEPQEQRPNKPGMLAKVSLHDSLNSTDGALAPAEASAGSSEEEKEEKQGGRREDGEAHTTEAPAGQSYGQSGASEVEALQEAYRQLSRSAEESEVKEQRSFLAAGGITSQTLFPADPFTSMLKPASTTDSELPTAEELMRPIGPDSSFARGFSLHPVSEVDQQEGVMRVQEGQQEEVVREPREKSPARVRPLDEEKEEEEERPVSATSHRRGIAEEVRRLMEEQEEEKTSRRQPPSNKAKARKRQPAWRPTIFAPKIPPAKSSPAQPAAKTPGKVRTGHTAKPPSPLVHRKHQNQEQPPSRIPILGQTQAITAADSKTSLRVSSDLVASVQSFASFLQQQMEASSDSLRKSLKVDTAHTPALPKPPEEAVNGGGGGAGAEGSGATLVMPTPAERSSQERLRLQLAQREMELHLREQELQEEHSREISSLKQENFLLHSKLRQAEEASQPGAQSTGQTGDRVSEEKLRHLEKEVREQETLLQGYHQENEKLYLQVKALQAQNKRNEEAMFTENQRLHHELAIARDKLSRNSVQRMVGVVGTSEEGYNVAELLAQVKTLERAEARLQEEARRLRQEKQALQVDLDIMKKERDLSKIQTLHTSGDLGFEMKVQEQRHQEEVAALRKRLQWYAENQELLDRDAGRLRAATAEVQVLTEQVDRLRSQVDSRASQQQRRIRERAADAKRIQDLERQVKEMEEILRRRHPNSLPSLMYAAAAAEAATAAGGAEEKEKAGGVAETPDRPERSPAPPTPKSTVLLQRRVHRLEAELENRDEDAKRSLRAIEQQFHKVKLQYEQRIGELQQQLSERHQTAQKTGGAEEGEEEEEEAASACVHSLQAEVRRLKEDQKQRESSLQAEVASLREQLGKAQQQQQHLRSPGASTQRHQRQTEEAQVARVERLTGELAAKSLRLQELSRTVERLQRERRTMLSGRWAGVKGHEAKGKSGAGAPCGAGAATKATMTTESFPATQDEKAYQPAVFAGSHISEVQAESDGLRERLEKLEQEMRQEREALQQAATHAQAELQRVKEHSAQQQALLSADHQRELESLRARHALEHSTSKVAELTNQVSSQEIIERHLRDQLKELQGTKEALTVSKLREDTLQIQLTRLLEELKQAKEAHSPELRHFTSLESKIHNMELRYTEREKELQQVIAETRVATQAELQGELERWKRLAQSRSRELDTFRLELDAILDVLRELQRQGVVIPAPEHTRIPWSR</sequence>
<comment type="caution">
    <text evidence="11">The sequence shown here is derived from an EMBL/GenBank/DDBJ whole genome shotgun (WGS) entry which is preliminary data.</text>
</comment>
<dbReference type="GO" id="GO:0034451">
    <property type="term" value="C:centriolar satellite"/>
    <property type="evidence" value="ECO:0007669"/>
    <property type="project" value="TreeGrafter"/>
</dbReference>